<feature type="signal peptide" evidence="5">
    <location>
        <begin position="1"/>
        <end position="22"/>
    </location>
</feature>
<evidence type="ECO:0000313" key="6">
    <source>
        <dbReference type="EMBL" id="CAC5423903.1"/>
    </source>
</evidence>
<dbReference type="PANTHER" id="PTHR11245:SF6">
    <property type="entry name" value="DUF19 DOMAIN-CONTAINING PROTEIN"/>
    <property type="match status" value="1"/>
</dbReference>
<keyword evidence="5" id="KW-0732">Signal</keyword>
<evidence type="ECO:0000256" key="2">
    <source>
        <dbReference type="ARBA" id="ARBA00011748"/>
    </source>
</evidence>
<dbReference type="EMBL" id="CACVKT020009908">
    <property type="protein sequence ID" value="CAC5423903.1"/>
    <property type="molecule type" value="Genomic_DNA"/>
</dbReference>
<proteinExistence type="inferred from homology"/>
<keyword evidence="7" id="KW-1185">Reference proteome</keyword>
<dbReference type="PANTHER" id="PTHR11245">
    <property type="entry name" value="STANNIOCALCIN"/>
    <property type="match status" value="1"/>
</dbReference>
<dbReference type="GO" id="GO:0006874">
    <property type="term" value="P:intracellular calcium ion homeostasis"/>
    <property type="evidence" value="ECO:0007669"/>
    <property type="project" value="TreeGrafter"/>
</dbReference>
<dbReference type="GO" id="GO:0005615">
    <property type="term" value="C:extracellular space"/>
    <property type="evidence" value="ECO:0007669"/>
    <property type="project" value="TreeGrafter"/>
</dbReference>
<comment type="subunit">
    <text evidence="2">Homodimer; disulfide-linked.</text>
</comment>
<reference evidence="6 7" key="1">
    <citation type="submission" date="2020-06" db="EMBL/GenBank/DDBJ databases">
        <authorList>
            <person name="Li R."/>
            <person name="Bekaert M."/>
        </authorList>
    </citation>
    <scope>NUCLEOTIDE SEQUENCE [LARGE SCALE GENOMIC DNA]</scope>
    <source>
        <strain evidence="7">wild</strain>
    </source>
</reference>
<dbReference type="OrthoDB" id="9970481at2759"/>
<protein>
    <submittedName>
        <fullName evidence="6">Uncharacterized protein</fullName>
    </submittedName>
</protein>
<dbReference type="Pfam" id="PF03298">
    <property type="entry name" value="Stanniocalcin"/>
    <property type="match status" value="1"/>
</dbReference>
<keyword evidence="3" id="KW-0372">Hormone</keyword>
<gene>
    <name evidence="6" type="ORF">MCOR_55864</name>
</gene>
<dbReference type="InterPro" id="IPR004978">
    <property type="entry name" value="Stanniocalcin"/>
</dbReference>
<feature type="chain" id="PRO_5026757607" evidence="5">
    <location>
        <begin position="23"/>
        <end position="165"/>
    </location>
</feature>
<name>A0A6J8EVL9_MYTCO</name>
<evidence type="ECO:0000256" key="3">
    <source>
        <dbReference type="ARBA" id="ARBA00022702"/>
    </source>
</evidence>
<evidence type="ECO:0000256" key="4">
    <source>
        <dbReference type="ARBA" id="ARBA00023157"/>
    </source>
</evidence>
<comment type="similarity">
    <text evidence="1">Belongs to the stanniocalcin family.</text>
</comment>
<evidence type="ECO:0000313" key="7">
    <source>
        <dbReference type="Proteomes" id="UP000507470"/>
    </source>
</evidence>
<dbReference type="AlphaFoldDB" id="A0A6J8EVL9"/>
<dbReference type="GO" id="GO:0005179">
    <property type="term" value="F:hormone activity"/>
    <property type="evidence" value="ECO:0007669"/>
    <property type="project" value="UniProtKB-KW"/>
</dbReference>
<dbReference type="Proteomes" id="UP000507470">
    <property type="component" value="Unassembled WGS sequence"/>
</dbReference>
<accession>A0A6J8EVL9</accession>
<evidence type="ECO:0000256" key="5">
    <source>
        <dbReference type="SAM" id="SignalP"/>
    </source>
</evidence>
<keyword evidence="4" id="KW-1015">Disulfide bond</keyword>
<evidence type="ECO:0000256" key="1">
    <source>
        <dbReference type="ARBA" id="ARBA00008693"/>
    </source>
</evidence>
<sequence length="165" mass="18643">MDLTLWKFVLIFLVTYPIFITASVDPECVAKAKSGDCKFYRCFEQQRQCGSSEYLIAYGYKYCNRLKSLSSSFTTAGKRSIDCVRICLTKALIGKYEESLGPGQKCNQLKTYAFDAHGKCYLDCVSCDVYLSNMSALRKVYSFSDPLTLEAWKQILTIGKKCNLG</sequence>
<organism evidence="6 7">
    <name type="scientific">Mytilus coruscus</name>
    <name type="common">Sea mussel</name>
    <dbReference type="NCBI Taxonomy" id="42192"/>
    <lineage>
        <taxon>Eukaryota</taxon>
        <taxon>Metazoa</taxon>
        <taxon>Spiralia</taxon>
        <taxon>Lophotrochozoa</taxon>
        <taxon>Mollusca</taxon>
        <taxon>Bivalvia</taxon>
        <taxon>Autobranchia</taxon>
        <taxon>Pteriomorphia</taxon>
        <taxon>Mytilida</taxon>
        <taxon>Mytiloidea</taxon>
        <taxon>Mytilidae</taxon>
        <taxon>Mytilinae</taxon>
        <taxon>Mytilus</taxon>
    </lineage>
</organism>